<accession>A0A7I8D908</accession>
<dbReference type="InterPro" id="IPR003615">
    <property type="entry name" value="HNH_nuc"/>
</dbReference>
<protein>
    <recommendedName>
        <fullName evidence="2">HNH nuclease domain-containing protein</fullName>
    </recommendedName>
</protein>
<dbReference type="InterPro" id="IPR002711">
    <property type="entry name" value="HNH"/>
</dbReference>
<dbReference type="AlphaFoldDB" id="A0A7I8D908"/>
<sequence>MFEVRAVPKPSYPRKTLKRKSRSEFSPKVRKLILERDNYQCVRCGRIAEHIHHCIYRSQMGGNQPWNGASVCLICHNLAHTKREVREWFEQFSERLKQQYNVEEWE</sequence>
<dbReference type="CDD" id="cd00085">
    <property type="entry name" value="HNHc"/>
    <property type="match status" value="1"/>
</dbReference>
<organism evidence="3 4">
    <name type="scientific">Effusibacillus dendaii</name>
    <dbReference type="NCBI Taxonomy" id="2743772"/>
    <lineage>
        <taxon>Bacteria</taxon>
        <taxon>Bacillati</taxon>
        <taxon>Bacillota</taxon>
        <taxon>Bacilli</taxon>
        <taxon>Bacillales</taxon>
        <taxon>Alicyclobacillaceae</taxon>
        <taxon>Effusibacillus</taxon>
    </lineage>
</organism>
<feature type="region of interest" description="Disordered" evidence="1">
    <location>
        <begin position="1"/>
        <end position="23"/>
    </location>
</feature>
<dbReference type="GO" id="GO:0003676">
    <property type="term" value="F:nucleic acid binding"/>
    <property type="evidence" value="ECO:0007669"/>
    <property type="project" value="InterPro"/>
</dbReference>
<dbReference type="GO" id="GO:0004519">
    <property type="term" value="F:endonuclease activity"/>
    <property type="evidence" value="ECO:0007669"/>
    <property type="project" value="InterPro"/>
</dbReference>
<reference evidence="3 4" key="1">
    <citation type="submission" date="2020-08" db="EMBL/GenBank/DDBJ databases">
        <title>Complete Genome Sequence of Effusibacillus dendaii Strain skT53, Isolated from Farmland soil.</title>
        <authorList>
            <person name="Konishi T."/>
            <person name="Kawasaki H."/>
        </authorList>
    </citation>
    <scope>NUCLEOTIDE SEQUENCE [LARGE SCALE GENOMIC DNA]</scope>
    <source>
        <strain evidence="4">skT53</strain>
    </source>
</reference>
<evidence type="ECO:0000259" key="2">
    <source>
        <dbReference type="SMART" id="SM00507"/>
    </source>
</evidence>
<evidence type="ECO:0000256" key="1">
    <source>
        <dbReference type="SAM" id="MobiDB-lite"/>
    </source>
</evidence>
<dbReference type="Gene3D" id="1.10.30.50">
    <property type="match status" value="1"/>
</dbReference>
<dbReference type="EMBL" id="AP023366">
    <property type="protein sequence ID" value="BCJ86487.1"/>
    <property type="molecule type" value="Genomic_DNA"/>
</dbReference>
<keyword evidence="4" id="KW-1185">Reference proteome</keyword>
<dbReference type="Pfam" id="PF01844">
    <property type="entry name" value="HNH"/>
    <property type="match status" value="1"/>
</dbReference>
<dbReference type="RefSeq" id="WP_200760485.1">
    <property type="nucleotide sequence ID" value="NZ_AP023366.1"/>
</dbReference>
<dbReference type="KEGG" id="eff:skT53_14720"/>
<feature type="domain" description="HNH nuclease" evidence="2">
    <location>
        <begin position="28"/>
        <end position="77"/>
    </location>
</feature>
<name>A0A7I8D908_9BACL</name>
<dbReference type="GO" id="GO:0008270">
    <property type="term" value="F:zinc ion binding"/>
    <property type="evidence" value="ECO:0007669"/>
    <property type="project" value="InterPro"/>
</dbReference>
<proteinExistence type="predicted"/>
<gene>
    <name evidence="3" type="ORF">skT53_14720</name>
</gene>
<dbReference type="Proteomes" id="UP000593802">
    <property type="component" value="Chromosome"/>
</dbReference>
<evidence type="ECO:0000313" key="4">
    <source>
        <dbReference type="Proteomes" id="UP000593802"/>
    </source>
</evidence>
<evidence type="ECO:0000313" key="3">
    <source>
        <dbReference type="EMBL" id="BCJ86487.1"/>
    </source>
</evidence>
<dbReference type="SMART" id="SM00507">
    <property type="entry name" value="HNHc"/>
    <property type="match status" value="1"/>
</dbReference>